<reference evidence="1 2" key="1">
    <citation type="submission" date="2024-04" db="EMBL/GenBank/DDBJ databases">
        <title>Polymorphospora sp. isolated from Baiyangdian Lake in Xiong'an New Area.</title>
        <authorList>
            <person name="Zhang X."/>
            <person name="Liu J."/>
        </authorList>
    </citation>
    <scope>NUCLEOTIDE SEQUENCE [LARGE SCALE GENOMIC DNA]</scope>
    <source>
        <strain evidence="1 2">2-325</strain>
    </source>
</reference>
<keyword evidence="2" id="KW-1185">Reference proteome</keyword>
<proteinExistence type="predicted"/>
<evidence type="ECO:0000313" key="1">
    <source>
        <dbReference type="EMBL" id="MFB6392600.1"/>
    </source>
</evidence>
<accession>A0ABV5CKR3</accession>
<organism evidence="1 2">
    <name type="scientific">Polymorphospora lycopeni</name>
    <dbReference type="NCBI Taxonomy" id="3140240"/>
    <lineage>
        <taxon>Bacteria</taxon>
        <taxon>Bacillati</taxon>
        <taxon>Actinomycetota</taxon>
        <taxon>Actinomycetes</taxon>
        <taxon>Micromonosporales</taxon>
        <taxon>Micromonosporaceae</taxon>
        <taxon>Polymorphospora</taxon>
    </lineage>
</organism>
<gene>
    <name evidence="1" type="ORF">AAFH96_05710</name>
</gene>
<sequence length="258" mass="27877">MADQTTAATEAATTDADPTNVRQLRNTLADCVVKATEYGEQDGGFVATYLLPTGPIHRAMTLLQEHHGITVRPGYDGRDTASLGSMPPHAQVTPERVAQLFHETYERLAPEYGYRTREASAKPWAEVPEQNRALMVATCAEVLATLGTAGPARAQGGVLAEIAAERARQDAKWGPQNHPDGTGDYPEQIDADTAKMACQNAAEGGYLDWLHILREEVAEAFAATGPELRTELVQVAAVAVAWVEAIDRRMADQTPQQT</sequence>
<dbReference type="EMBL" id="JBCGDC010000011">
    <property type="protein sequence ID" value="MFB6392600.1"/>
    <property type="molecule type" value="Genomic_DNA"/>
</dbReference>
<name>A0ABV5CKR3_9ACTN</name>
<comment type="caution">
    <text evidence="1">The sequence shown here is derived from an EMBL/GenBank/DDBJ whole genome shotgun (WGS) entry which is preliminary data.</text>
</comment>
<protein>
    <submittedName>
        <fullName evidence="1">Uncharacterized protein</fullName>
    </submittedName>
</protein>
<evidence type="ECO:0000313" key="2">
    <source>
        <dbReference type="Proteomes" id="UP001582793"/>
    </source>
</evidence>
<dbReference type="RefSeq" id="WP_375733315.1">
    <property type="nucleotide sequence ID" value="NZ_JBCGDC010000011.1"/>
</dbReference>
<dbReference type="Proteomes" id="UP001582793">
    <property type="component" value="Unassembled WGS sequence"/>
</dbReference>